<reference evidence="3" key="1">
    <citation type="journal article" date="2023" name="Science">
        <title>Elucidation of the pathway for biosynthesis of saponin adjuvants from the soapbark tree.</title>
        <authorList>
            <person name="Reed J."/>
            <person name="Orme A."/>
            <person name="El-Demerdash A."/>
            <person name="Owen C."/>
            <person name="Martin L.B.B."/>
            <person name="Misra R.C."/>
            <person name="Kikuchi S."/>
            <person name="Rejzek M."/>
            <person name="Martin A.C."/>
            <person name="Harkess A."/>
            <person name="Leebens-Mack J."/>
            <person name="Louveau T."/>
            <person name="Stephenson M.J."/>
            <person name="Osbourn A."/>
        </authorList>
    </citation>
    <scope>NUCLEOTIDE SEQUENCE</scope>
    <source>
        <strain evidence="3">S10</strain>
    </source>
</reference>
<accession>A0AAD7LPS8</accession>
<organism evidence="3 4">
    <name type="scientific">Quillaja saponaria</name>
    <name type="common">Soap bark tree</name>
    <dbReference type="NCBI Taxonomy" id="32244"/>
    <lineage>
        <taxon>Eukaryota</taxon>
        <taxon>Viridiplantae</taxon>
        <taxon>Streptophyta</taxon>
        <taxon>Embryophyta</taxon>
        <taxon>Tracheophyta</taxon>
        <taxon>Spermatophyta</taxon>
        <taxon>Magnoliopsida</taxon>
        <taxon>eudicotyledons</taxon>
        <taxon>Gunneridae</taxon>
        <taxon>Pentapetalae</taxon>
        <taxon>rosids</taxon>
        <taxon>fabids</taxon>
        <taxon>Fabales</taxon>
        <taxon>Quillajaceae</taxon>
        <taxon>Quillaja</taxon>
    </lineage>
</organism>
<dbReference type="PANTHER" id="PTHR33625:SF2">
    <property type="entry name" value="POST-SET DOMAIN-CONTAINING PROTEIN"/>
    <property type="match status" value="1"/>
</dbReference>
<proteinExistence type="predicted"/>
<dbReference type="PANTHER" id="PTHR33625">
    <property type="entry name" value="OS08G0179900 PROTEIN"/>
    <property type="match status" value="1"/>
</dbReference>
<evidence type="ECO:0000256" key="1">
    <source>
        <dbReference type="SAM" id="MobiDB-lite"/>
    </source>
</evidence>
<evidence type="ECO:0000256" key="2">
    <source>
        <dbReference type="SAM" id="Phobius"/>
    </source>
</evidence>
<keyword evidence="2" id="KW-1133">Transmembrane helix</keyword>
<dbReference type="EMBL" id="JARAOO010000007">
    <property type="protein sequence ID" value="KAJ7962079.1"/>
    <property type="molecule type" value="Genomic_DNA"/>
</dbReference>
<feature type="compositionally biased region" description="Low complexity" evidence="1">
    <location>
        <begin position="18"/>
        <end position="40"/>
    </location>
</feature>
<protein>
    <submittedName>
        <fullName evidence="3">Uncharacterized conserved protein (UCP012943)</fullName>
    </submittedName>
</protein>
<keyword evidence="4" id="KW-1185">Reference proteome</keyword>
<evidence type="ECO:0000313" key="4">
    <source>
        <dbReference type="Proteomes" id="UP001163823"/>
    </source>
</evidence>
<dbReference type="Proteomes" id="UP001163823">
    <property type="component" value="Chromosome 7"/>
</dbReference>
<feature type="region of interest" description="Disordered" evidence="1">
    <location>
        <begin position="18"/>
        <end position="46"/>
    </location>
</feature>
<dbReference type="KEGG" id="qsa:O6P43_017353"/>
<gene>
    <name evidence="3" type="ORF">O6P43_017353</name>
</gene>
<keyword evidence="2" id="KW-0812">Transmembrane</keyword>
<keyword evidence="2" id="KW-0472">Membrane</keyword>
<feature type="transmembrane region" description="Helical" evidence="2">
    <location>
        <begin position="237"/>
        <end position="256"/>
    </location>
</feature>
<sequence length="275" mass="30618">MGGGAMHLDLPKAQLKISSNYPSKSSSSSASSNPNFSVPSCSASSCYCHSETSRKLESDGRKEKRASGIISNHVFQLVPSQFEVEKAVSALQNFMRVISSSGTHQQIFGCNDSTISPSHGQRRICDALQLLQIDPSIKRLVVSLSSDKAVWDSVMNVLLQKLQELRHPAQDGRPQLSSAEQDLEIRILRWIFDIMQAKVMELIQNFQSLMNDLFQHHKREKTTIETTELEEKIRSSLLLSVVIILIVIMVNLHTLLPLELPLMHGIKLGNGGSMR</sequence>
<dbReference type="AlphaFoldDB" id="A0AAD7LPS8"/>
<evidence type="ECO:0000313" key="3">
    <source>
        <dbReference type="EMBL" id="KAJ7962079.1"/>
    </source>
</evidence>
<name>A0AAD7LPS8_QUISA</name>
<comment type="caution">
    <text evidence="3">The sequence shown here is derived from an EMBL/GenBank/DDBJ whole genome shotgun (WGS) entry which is preliminary data.</text>
</comment>